<dbReference type="EMBL" id="SLXP01000002">
    <property type="protein sequence ID" value="TCP43066.1"/>
    <property type="molecule type" value="Genomic_DNA"/>
</dbReference>
<dbReference type="OrthoDB" id="7869928at2"/>
<evidence type="ECO:0000313" key="1">
    <source>
        <dbReference type="EMBL" id="TCP43066.1"/>
    </source>
</evidence>
<evidence type="ECO:0000313" key="2">
    <source>
        <dbReference type="Proteomes" id="UP000294835"/>
    </source>
</evidence>
<name>A0A4V6NR25_9RHOB</name>
<accession>A0A4V6NR25</accession>
<sequence length="130" mass="14216">MSTHRQSESHADQAAPAQHGPVFFVLEKDALVSSDLIQALQSRGPCRVLHVARPEEAEGALDGVRRVDAAFLAMGFDDAMQSGLTGVLRGLGARMVLTMGEDSQRVLDHGWHLLLRPFTERMVHEMLSDG</sequence>
<organism evidence="1 2">
    <name type="scientific">Rhodovulum marinum</name>
    <dbReference type="NCBI Taxonomy" id="320662"/>
    <lineage>
        <taxon>Bacteria</taxon>
        <taxon>Pseudomonadati</taxon>
        <taxon>Pseudomonadota</taxon>
        <taxon>Alphaproteobacteria</taxon>
        <taxon>Rhodobacterales</taxon>
        <taxon>Paracoccaceae</taxon>
        <taxon>Rhodovulum</taxon>
    </lineage>
</organism>
<proteinExistence type="predicted"/>
<gene>
    <name evidence="1" type="ORF">EV662_102259</name>
</gene>
<evidence type="ECO:0008006" key="3">
    <source>
        <dbReference type="Google" id="ProtNLM"/>
    </source>
</evidence>
<reference evidence="1 2" key="1">
    <citation type="submission" date="2019-03" db="EMBL/GenBank/DDBJ databases">
        <title>Genomic Encyclopedia of Type Strains, Phase IV (KMG-IV): sequencing the most valuable type-strain genomes for metagenomic binning, comparative biology and taxonomic classification.</title>
        <authorList>
            <person name="Goeker M."/>
        </authorList>
    </citation>
    <scope>NUCLEOTIDE SEQUENCE [LARGE SCALE GENOMIC DNA]</scope>
    <source>
        <strain evidence="1 2">DSM 18063</strain>
    </source>
</reference>
<comment type="caution">
    <text evidence="1">The sequence shown here is derived from an EMBL/GenBank/DDBJ whole genome shotgun (WGS) entry which is preliminary data.</text>
</comment>
<protein>
    <recommendedName>
        <fullName evidence="3">Response regulatory domain-containing protein</fullName>
    </recommendedName>
</protein>
<dbReference type="RefSeq" id="WP_132460922.1">
    <property type="nucleotide sequence ID" value="NZ_SLXP01000002.1"/>
</dbReference>
<dbReference type="Proteomes" id="UP000294835">
    <property type="component" value="Unassembled WGS sequence"/>
</dbReference>
<keyword evidence="2" id="KW-1185">Reference proteome</keyword>
<dbReference type="AlphaFoldDB" id="A0A4V6NR25"/>